<gene>
    <name evidence="1" type="ORF">SAMN05421788_102126</name>
</gene>
<organism evidence="1 2">
    <name type="scientific">Filimonas lacunae</name>
    <dbReference type="NCBI Taxonomy" id="477680"/>
    <lineage>
        <taxon>Bacteria</taxon>
        <taxon>Pseudomonadati</taxon>
        <taxon>Bacteroidota</taxon>
        <taxon>Chitinophagia</taxon>
        <taxon>Chitinophagales</taxon>
        <taxon>Chitinophagaceae</taxon>
        <taxon>Filimonas</taxon>
    </lineage>
</organism>
<name>A0A173MIK7_9BACT</name>
<dbReference type="OrthoDB" id="833207at2"/>
<keyword evidence="2" id="KW-1185">Reference proteome</keyword>
<dbReference type="InterPro" id="IPR036188">
    <property type="entry name" value="FAD/NAD-bd_sf"/>
</dbReference>
<dbReference type="PANTHER" id="PTHR10668:SF105">
    <property type="entry name" value="DEHYDROGENASE-RELATED"/>
    <property type="match status" value="1"/>
</dbReference>
<dbReference type="RefSeq" id="WP_076377652.1">
    <property type="nucleotide sequence ID" value="NZ_AP017422.1"/>
</dbReference>
<reference evidence="2" key="1">
    <citation type="submission" date="2017-01" db="EMBL/GenBank/DDBJ databases">
        <authorList>
            <person name="Varghese N."/>
            <person name="Submissions S."/>
        </authorList>
    </citation>
    <scope>NUCLEOTIDE SEQUENCE [LARGE SCALE GENOMIC DNA]</scope>
    <source>
        <strain evidence="2">DSM 21054</strain>
    </source>
</reference>
<dbReference type="PANTHER" id="PTHR10668">
    <property type="entry name" value="PHYTOENE DEHYDROGENASE"/>
    <property type="match status" value="1"/>
</dbReference>
<accession>A0A173MIK7</accession>
<evidence type="ECO:0000313" key="1">
    <source>
        <dbReference type="EMBL" id="SIS92561.1"/>
    </source>
</evidence>
<proteinExistence type="predicted"/>
<dbReference type="KEGG" id="fln:FLA_3274"/>
<dbReference type="SUPFAM" id="SSF51905">
    <property type="entry name" value="FAD/NAD(P)-binding domain"/>
    <property type="match status" value="1"/>
</dbReference>
<dbReference type="AlphaFoldDB" id="A0A173MIK7"/>
<dbReference type="STRING" id="477680.SAMN05421788_102126"/>
<sequence length="477" mass="50994">MKTREKRDVDVVVVGAGPNGLAAAITLQQAGLQVLLIEGKDTIGGGMRSASFTLPGFVHDVCSAVHPLAAASPFFQTLPLTSFGLEWLYPEIAAAHPFDNGMAAALYASVGETAAQAGKDTDAYNKLMQPLANKWDKLLPALLGPFDLSHAFTLSGFGLSALQSAYGLASRHFQTPVMRGLMAGMAAHCIQPLTNKATAAVALVLLLSGHGKGWPIPKGGSQQLANALAGYFQSLGGTIETGLMVQSLSQLPSSHAVLLDVTPQQLLRIAGHQLSPLYRWQLERYRYGMGVFKMDWAIEGAVPFVAEACRKAGTVHIGNTMEEITAAELQTWKGRHVDVPFVLLAQPGVCDASRAPEGRQSVWGYCHVPAGSARDMTEAVERQVERFAPGFRDQILDRHVMSALDMEQYNPNYIGGDIGGGVQDIGQLFTRPALRLSPYRTSAKGIYICSSSTPPGGGVHGMCGYYAAQRALKDVFL</sequence>
<evidence type="ECO:0000313" key="2">
    <source>
        <dbReference type="Proteomes" id="UP000186917"/>
    </source>
</evidence>
<protein>
    <submittedName>
        <fullName evidence="1">Phytoene dehydrogenase-related protein</fullName>
    </submittedName>
</protein>
<dbReference type="EMBL" id="FTOR01000002">
    <property type="protein sequence ID" value="SIS92561.1"/>
    <property type="molecule type" value="Genomic_DNA"/>
</dbReference>
<dbReference type="Pfam" id="PF13450">
    <property type="entry name" value="NAD_binding_8"/>
    <property type="match status" value="1"/>
</dbReference>
<dbReference type="Proteomes" id="UP000186917">
    <property type="component" value="Unassembled WGS sequence"/>
</dbReference>
<dbReference type="Gene3D" id="3.50.50.60">
    <property type="entry name" value="FAD/NAD(P)-binding domain"/>
    <property type="match status" value="1"/>
</dbReference>
<dbReference type="PRINTS" id="PR00411">
    <property type="entry name" value="PNDRDTASEI"/>
</dbReference>